<accession>A0A1G2DJ57</accession>
<name>A0A1G2DJ57_9BACT</name>
<protein>
    <submittedName>
        <fullName evidence="1">Uncharacterized protein</fullName>
    </submittedName>
</protein>
<evidence type="ECO:0000313" key="1">
    <source>
        <dbReference type="EMBL" id="OGZ12900.1"/>
    </source>
</evidence>
<organism evidence="1 2">
    <name type="scientific">Candidatus Lloydbacteria bacterium RIFCSPHIGHO2_02_FULL_54_17</name>
    <dbReference type="NCBI Taxonomy" id="1798664"/>
    <lineage>
        <taxon>Bacteria</taxon>
        <taxon>Candidatus Lloydiibacteriota</taxon>
    </lineage>
</organism>
<dbReference type="AlphaFoldDB" id="A0A1G2DJ57"/>
<proteinExistence type="predicted"/>
<dbReference type="STRING" id="1798664.A3C93_03700"/>
<reference evidence="1 2" key="1">
    <citation type="journal article" date="2016" name="Nat. Commun.">
        <title>Thousands of microbial genomes shed light on interconnected biogeochemical processes in an aquifer system.</title>
        <authorList>
            <person name="Anantharaman K."/>
            <person name="Brown C.T."/>
            <person name="Hug L.A."/>
            <person name="Sharon I."/>
            <person name="Castelle C.J."/>
            <person name="Probst A.J."/>
            <person name="Thomas B.C."/>
            <person name="Singh A."/>
            <person name="Wilkins M.J."/>
            <person name="Karaoz U."/>
            <person name="Brodie E.L."/>
            <person name="Williams K.H."/>
            <person name="Hubbard S.S."/>
            <person name="Banfield J.F."/>
        </authorList>
    </citation>
    <scope>NUCLEOTIDE SEQUENCE [LARGE SCALE GENOMIC DNA]</scope>
</reference>
<dbReference type="Proteomes" id="UP000178636">
    <property type="component" value="Unassembled WGS sequence"/>
</dbReference>
<comment type="caution">
    <text evidence="1">The sequence shown here is derived from an EMBL/GenBank/DDBJ whole genome shotgun (WGS) entry which is preliminary data.</text>
</comment>
<sequence>MLVVGVGFFLVLLFTNREKSSGTDVPPEAPLNADWTTAPATDGTTTANNVTVTPKTVVTAKHAYRNGMHIVAGEIPLPTPCHLLEAKGTASDDKKAVAIAIVSSIKTDEMCAQVITPARFKVSVKALQSAKLSATLNGQAVTLNLIEAGADDDLDNFELYIKG</sequence>
<dbReference type="EMBL" id="MHLO01000012">
    <property type="protein sequence ID" value="OGZ12900.1"/>
    <property type="molecule type" value="Genomic_DNA"/>
</dbReference>
<gene>
    <name evidence="1" type="ORF">A3C93_03700</name>
</gene>
<evidence type="ECO:0000313" key="2">
    <source>
        <dbReference type="Proteomes" id="UP000178636"/>
    </source>
</evidence>